<dbReference type="EMBL" id="BMKK01000003">
    <property type="protein sequence ID" value="GGD52326.1"/>
    <property type="molecule type" value="Genomic_DNA"/>
</dbReference>
<reference evidence="2" key="2">
    <citation type="submission" date="2020-09" db="EMBL/GenBank/DDBJ databases">
        <authorList>
            <person name="Sun Q."/>
            <person name="Zhou Y."/>
        </authorList>
    </citation>
    <scope>NUCLEOTIDE SEQUENCE</scope>
    <source>
        <strain evidence="2">CGMCC 1.15958</strain>
    </source>
</reference>
<feature type="transmembrane region" description="Helical" evidence="1">
    <location>
        <begin position="36"/>
        <end position="56"/>
    </location>
</feature>
<reference evidence="2" key="1">
    <citation type="journal article" date="2014" name="Int. J. Syst. Evol. Microbiol.">
        <title>Complete genome sequence of Corynebacterium casei LMG S-19264T (=DSM 44701T), isolated from a smear-ripened cheese.</title>
        <authorList>
            <consortium name="US DOE Joint Genome Institute (JGI-PGF)"/>
            <person name="Walter F."/>
            <person name="Albersmeier A."/>
            <person name="Kalinowski J."/>
            <person name="Ruckert C."/>
        </authorList>
    </citation>
    <scope>NUCLEOTIDE SEQUENCE</scope>
    <source>
        <strain evidence="2">CGMCC 1.15958</strain>
    </source>
</reference>
<dbReference type="InterPro" id="IPR021214">
    <property type="entry name" value="DUF2568"/>
</dbReference>
<keyword evidence="1" id="KW-0472">Membrane</keyword>
<comment type="caution">
    <text evidence="2">The sequence shown here is derived from an EMBL/GenBank/DDBJ whole genome shotgun (WGS) entry which is preliminary data.</text>
</comment>
<feature type="transmembrane region" description="Helical" evidence="1">
    <location>
        <begin position="68"/>
        <end position="86"/>
    </location>
</feature>
<feature type="transmembrane region" description="Helical" evidence="1">
    <location>
        <begin position="6"/>
        <end position="24"/>
    </location>
</feature>
<accession>A0A916YNY3</accession>
<dbReference type="RefSeq" id="WP_188765508.1">
    <property type="nucleotide sequence ID" value="NZ_BMKK01000003.1"/>
</dbReference>
<dbReference type="AlphaFoldDB" id="A0A916YNY3"/>
<name>A0A916YNY3_9BACT</name>
<sequence>MSQIILSANAALAFILELIMFYSVGSYGFSIGKTSITKWLFAIGFALIAIALWAIWAAPKSEHRLSSPARYIFEWLMFMAGSFCFFKLNHINWAVGTAILATISVFIAYSSEQ</sequence>
<gene>
    <name evidence="2" type="ORF">GCM10011514_15680</name>
</gene>
<keyword evidence="1" id="KW-0812">Transmembrane</keyword>
<evidence type="ECO:0000313" key="2">
    <source>
        <dbReference type="EMBL" id="GGD52326.1"/>
    </source>
</evidence>
<keyword evidence="3" id="KW-1185">Reference proteome</keyword>
<dbReference type="Pfam" id="PF10823">
    <property type="entry name" value="DUF2568"/>
    <property type="match status" value="1"/>
</dbReference>
<evidence type="ECO:0000256" key="1">
    <source>
        <dbReference type="SAM" id="Phobius"/>
    </source>
</evidence>
<keyword evidence="1" id="KW-1133">Transmembrane helix</keyword>
<evidence type="ECO:0008006" key="4">
    <source>
        <dbReference type="Google" id="ProtNLM"/>
    </source>
</evidence>
<feature type="transmembrane region" description="Helical" evidence="1">
    <location>
        <begin position="93"/>
        <end position="111"/>
    </location>
</feature>
<protein>
    <recommendedName>
        <fullName evidence="4">DUF2568 domain-containing protein</fullName>
    </recommendedName>
</protein>
<evidence type="ECO:0000313" key="3">
    <source>
        <dbReference type="Proteomes" id="UP000609064"/>
    </source>
</evidence>
<organism evidence="2 3">
    <name type="scientific">Emticicia aquatilis</name>
    <dbReference type="NCBI Taxonomy" id="1537369"/>
    <lineage>
        <taxon>Bacteria</taxon>
        <taxon>Pseudomonadati</taxon>
        <taxon>Bacteroidota</taxon>
        <taxon>Cytophagia</taxon>
        <taxon>Cytophagales</taxon>
        <taxon>Leadbetterellaceae</taxon>
        <taxon>Emticicia</taxon>
    </lineage>
</organism>
<proteinExistence type="predicted"/>
<dbReference type="Proteomes" id="UP000609064">
    <property type="component" value="Unassembled WGS sequence"/>
</dbReference>